<dbReference type="Proteomes" id="UP000195321">
    <property type="component" value="Unassembled WGS sequence"/>
</dbReference>
<keyword evidence="4" id="KW-1003">Cell membrane</keyword>
<evidence type="ECO:0000313" key="8">
    <source>
        <dbReference type="EMBL" id="OUM48718.1"/>
    </source>
</evidence>
<protein>
    <submittedName>
        <fullName evidence="8">Branched-chain amino acid ABC transporter permease</fullName>
    </submittedName>
</protein>
<evidence type="ECO:0000313" key="9">
    <source>
        <dbReference type="Proteomes" id="UP000195321"/>
    </source>
</evidence>
<dbReference type="EMBL" id="MWPX01000011">
    <property type="protein sequence ID" value="OUM48718.1"/>
    <property type="molecule type" value="Genomic_DNA"/>
</dbReference>
<comment type="similarity">
    <text evidence="2">Belongs to the AzlC family.</text>
</comment>
<dbReference type="PANTHER" id="PTHR34979">
    <property type="entry name" value="INNER MEMBRANE PROTEIN YGAZ"/>
    <property type="match status" value="1"/>
</dbReference>
<evidence type="ECO:0000256" key="6">
    <source>
        <dbReference type="ARBA" id="ARBA00022989"/>
    </source>
</evidence>
<evidence type="ECO:0000256" key="5">
    <source>
        <dbReference type="ARBA" id="ARBA00022692"/>
    </source>
</evidence>
<keyword evidence="6" id="KW-1133">Transmembrane helix</keyword>
<sequence>MARAEVQMTMNGNETFQQGVKDCLPTVLGYLSIGIAAGVIEKTAGFSLAEIALMSTLIYAGSSQFILAGMFAAGAPTSAIIFTVFFVNLRHLLMSAALAPYLMKVPFLKNMIIGSQITDETFGLAVQQASKKKYLSERWMLGLNVTAYLNWIIANIIGGIFGEWIPNPHTYGMDYALPAMFIGLFVLQLMSSHPKIAIHLSVAIVAIVIAYSMHFFVPASVAVIIATLTAATIGVVFEKWK</sequence>
<dbReference type="AlphaFoldDB" id="A0A1Y3ME35"/>
<keyword evidence="5" id="KW-0812">Transmembrane</keyword>
<keyword evidence="3" id="KW-0813">Transport</keyword>
<organism evidence="8 9">
    <name type="scientific">Bacillus pseudomycoides</name>
    <dbReference type="NCBI Taxonomy" id="64104"/>
    <lineage>
        <taxon>Bacteria</taxon>
        <taxon>Bacillati</taxon>
        <taxon>Bacillota</taxon>
        <taxon>Bacilli</taxon>
        <taxon>Bacillales</taxon>
        <taxon>Bacillaceae</taxon>
        <taxon>Bacillus</taxon>
        <taxon>Bacillus cereus group</taxon>
    </lineage>
</organism>
<evidence type="ECO:0000256" key="4">
    <source>
        <dbReference type="ARBA" id="ARBA00022475"/>
    </source>
</evidence>
<gene>
    <name evidence="8" type="ORF">BW425_12300</name>
</gene>
<dbReference type="InterPro" id="IPR011606">
    <property type="entry name" value="Brnchd-chn_aa_trnsp_permease"/>
</dbReference>
<evidence type="ECO:0000256" key="2">
    <source>
        <dbReference type="ARBA" id="ARBA00010735"/>
    </source>
</evidence>
<dbReference type="Pfam" id="PF03591">
    <property type="entry name" value="AzlC"/>
    <property type="match status" value="1"/>
</dbReference>
<dbReference type="GO" id="GO:0005886">
    <property type="term" value="C:plasma membrane"/>
    <property type="evidence" value="ECO:0007669"/>
    <property type="project" value="UniProtKB-SubCell"/>
</dbReference>
<comment type="subcellular location">
    <subcellularLocation>
        <location evidence="1">Cell membrane</location>
        <topology evidence="1">Multi-pass membrane protein</topology>
    </subcellularLocation>
</comment>
<reference evidence="8 9" key="1">
    <citation type="submission" date="2017-02" db="EMBL/GenBank/DDBJ databases">
        <title>Bacillus pseudomycoides isolate FSL K6-0042.</title>
        <authorList>
            <person name="Kovac J."/>
        </authorList>
    </citation>
    <scope>NUCLEOTIDE SEQUENCE [LARGE SCALE GENOMIC DNA]</scope>
    <source>
        <strain evidence="8 9">FSL K6-0042</strain>
    </source>
</reference>
<dbReference type="PANTHER" id="PTHR34979:SF1">
    <property type="entry name" value="INNER MEMBRANE PROTEIN YGAZ"/>
    <property type="match status" value="1"/>
</dbReference>
<accession>A0A1Y3ME35</accession>
<name>A0A1Y3ME35_9BACI</name>
<evidence type="ECO:0000256" key="3">
    <source>
        <dbReference type="ARBA" id="ARBA00022448"/>
    </source>
</evidence>
<dbReference type="RefSeq" id="WP_016114204.1">
    <property type="nucleotide sequence ID" value="NZ_JBALMA010000179.1"/>
</dbReference>
<keyword evidence="7" id="KW-0472">Membrane</keyword>
<comment type="caution">
    <text evidence="8">The sequence shown here is derived from an EMBL/GenBank/DDBJ whole genome shotgun (WGS) entry which is preliminary data.</text>
</comment>
<dbReference type="GO" id="GO:1903785">
    <property type="term" value="P:L-valine transmembrane transport"/>
    <property type="evidence" value="ECO:0007669"/>
    <property type="project" value="TreeGrafter"/>
</dbReference>
<proteinExistence type="inferred from homology"/>
<evidence type="ECO:0000256" key="7">
    <source>
        <dbReference type="ARBA" id="ARBA00023136"/>
    </source>
</evidence>
<evidence type="ECO:0000256" key="1">
    <source>
        <dbReference type="ARBA" id="ARBA00004651"/>
    </source>
</evidence>